<comment type="function">
    <text evidence="7">Provides the (R)-glutamate required for cell wall biosynthesis.</text>
</comment>
<dbReference type="PANTHER" id="PTHR21198">
    <property type="entry name" value="GLUTAMATE RACEMASE"/>
    <property type="match status" value="1"/>
</dbReference>
<feature type="binding site" evidence="7">
    <location>
        <begin position="183"/>
        <end position="184"/>
    </location>
    <ligand>
        <name>substrate</name>
    </ligand>
</feature>
<evidence type="ECO:0000256" key="7">
    <source>
        <dbReference type="HAMAP-Rule" id="MF_00258"/>
    </source>
</evidence>
<evidence type="ECO:0000256" key="4">
    <source>
        <dbReference type="ARBA" id="ARBA00022984"/>
    </source>
</evidence>
<feature type="binding site" evidence="7">
    <location>
        <begin position="71"/>
        <end position="72"/>
    </location>
    <ligand>
        <name>substrate</name>
    </ligand>
</feature>
<comment type="similarity">
    <text evidence="7">Belongs to the aspartate/glutamate racemases family.</text>
</comment>
<evidence type="ECO:0000256" key="3">
    <source>
        <dbReference type="ARBA" id="ARBA00022960"/>
    </source>
</evidence>
<dbReference type="EMBL" id="DVNB01000112">
    <property type="protein sequence ID" value="HIU58330.1"/>
    <property type="molecule type" value="Genomic_DNA"/>
</dbReference>
<reference evidence="8" key="1">
    <citation type="submission" date="2020-10" db="EMBL/GenBank/DDBJ databases">
        <authorList>
            <person name="Gilroy R."/>
        </authorList>
    </citation>
    <scope>NUCLEOTIDE SEQUENCE</scope>
    <source>
        <strain evidence="8">USAMLcec3-3695</strain>
    </source>
</reference>
<dbReference type="GO" id="GO:0009252">
    <property type="term" value="P:peptidoglycan biosynthetic process"/>
    <property type="evidence" value="ECO:0007669"/>
    <property type="project" value="UniProtKB-UniRule"/>
</dbReference>
<evidence type="ECO:0000313" key="9">
    <source>
        <dbReference type="Proteomes" id="UP000824109"/>
    </source>
</evidence>
<dbReference type="EC" id="5.1.1.3" evidence="2 7"/>
<dbReference type="PANTHER" id="PTHR21198:SF3">
    <property type="entry name" value="GLUTAMATE RACEMASE"/>
    <property type="match status" value="1"/>
</dbReference>
<proteinExistence type="inferred from homology"/>
<keyword evidence="4 7" id="KW-0573">Peptidoglycan synthesis</keyword>
<feature type="binding site" evidence="7">
    <location>
        <begin position="39"/>
        <end position="40"/>
    </location>
    <ligand>
        <name>substrate</name>
    </ligand>
</feature>
<organism evidence="8 9">
    <name type="scientific">Candidatus Ornithomonoglobus merdipullorum</name>
    <dbReference type="NCBI Taxonomy" id="2840895"/>
    <lineage>
        <taxon>Bacteria</taxon>
        <taxon>Bacillati</taxon>
        <taxon>Bacillota</taxon>
        <taxon>Clostridia</taxon>
        <taxon>Candidatus Ornithomonoglobus</taxon>
    </lineage>
</organism>
<dbReference type="SUPFAM" id="SSF53681">
    <property type="entry name" value="Aspartate/glutamate racemase"/>
    <property type="match status" value="2"/>
</dbReference>
<comment type="catalytic activity">
    <reaction evidence="1 7">
        <text>L-glutamate = D-glutamate</text>
        <dbReference type="Rhea" id="RHEA:12813"/>
        <dbReference type="ChEBI" id="CHEBI:29985"/>
        <dbReference type="ChEBI" id="CHEBI:29986"/>
        <dbReference type="EC" id="5.1.1.3"/>
    </reaction>
</comment>
<dbReference type="GO" id="GO:0008881">
    <property type="term" value="F:glutamate racemase activity"/>
    <property type="evidence" value="ECO:0007669"/>
    <property type="project" value="UniProtKB-UniRule"/>
</dbReference>
<gene>
    <name evidence="7 8" type="primary">murI</name>
    <name evidence="8" type="ORF">IAA61_11050</name>
</gene>
<dbReference type="AlphaFoldDB" id="A0A9D1MDE7"/>
<dbReference type="HAMAP" id="MF_00258">
    <property type="entry name" value="Glu_racemase"/>
    <property type="match status" value="1"/>
</dbReference>
<evidence type="ECO:0000256" key="2">
    <source>
        <dbReference type="ARBA" id="ARBA00013090"/>
    </source>
</evidence>
<accession>A0A9D1MDE7</accession>
<keyword evidence="5 7" id="KW-0413">Isomerase</keyword>
<name>A0A9D1MDE7_9FIRM</name>
<dbReference type="Proteomes" id="UP000824109">
    <property type="component" value="Unassembled WGS sequence"/>
</dbReference>
<dbReference type="Gene3D" id="3.40.50.1860">
    <property type="match status" value="2"/>
</dbReference>
<evidence type="ECO:0000256" key="5">
    <source>
        <dbReference type="ARBA" id="ARBA00023235"/>
    </source>
</evidence>
<dbReference type="NCBIfam" id="TIGR00067">
    <property type="entry name" value="glut_race"/>
    <property type="match status" value="1"/>
</dbReference>
<evidence type="ECO:0000256" key="1">
    <source>
        <dbReference type="ARBA" id="ARBA00001602"/>
    </source>
</evidence>
<reference evidence="8" key="2">
    <citation type="journal article" date="2021" name="PeerJ">
        <title>Extensive microbial diversity within the chicken gut microbiome revealed by metagenomics and culture.</title>
        <authorList>
            <person name="Gilroy R."/>
            <person name="Ravi A."/>
            <person name="Getino M."/>
            <person name="Pursley I."/>
            <person name="Horton D.L."/>
            <person name="Alikhan N.F."/>
            <person name="Baker D."/>
            <person name="Gharbi K."/>
            <person name="Hall N."/>
            <person name="Watson M."/>
            <person name="Adriaenssens E.M."/>
            <person name="Foster-Nyarko E."/>
            <person name="Jarju S."/>
            <person name="Secka A."/>
            <person name="Antonio M."/>
            <person name="Oren A."/>
            <person name="Chaudhuri R.R."/>
            <person name="La Ragione R."/>
            <person name="Hildebrand F."/>
            <person name="Pallen M.J."/>
        </authorList>
    </citation>
    <scope>NUCLEOTIDE SEQUENCE</scope>
    <source>
        <strain evidence="8">USAMLcec3-3695</strain>
    </source>
</reference>
<dbReference type="Pfam" id="PF01177">
    <property type="entry name" value="Asp_Glu_race"/>
    <property type="match status" value="1"/>
</dbReference>
<dbReference type="InterPro" id="IPR001920">
    <property type="entry name" value="Asp/Glu_race"/>
</dbReference>
<keyword evidence="6 7" id="KW-0961">Cell wall biogenesis/degradation</keyword>
<feature type="active site" description="Proton donor/acceptor" evidence="7">
    <location>
        <position position="182"/>
    </location>
</feature>
<dbReference type="PROSITE" id="PS00923">
    <property type="entry name" value="ASP_GLU_RACEMASE_1"/>
    <property type="match status" value="1"/>
</dbReference>
<dbReference type="InterPro" id="IPR004391">
    <property type="entry name" value="Glu_race"/>
</dbReference>
<evidence type="ECO:0000256" key="6">
    <source>
        <dbReference type="ARBA" id="ARBA00023316"/>
    </source>
</evidence>
<keyword evidence="3 7" id="KW-0133">Cell shape</keyword>
<sequence>MKIGIFDSGIGGLSVLHRAYKMLPEAQFIYYADEKHVPYGEKTPEEIREFIGGIFDFMIKRDTDAIVIACNTATSAVTREYRDSFPVPIIGMEPAVKKAIDLYGEEDRRILVAATPITIKGDKLHRLVERVDKHGMVDLIELPKLVRLAESGVFESEEADGYLKEALCGKELSAYGTVVLGCTHFNYFKRSFVRLFGEGIRFTDGNEGTINQVKRMLPKDVGTGGEPGTEFYYSGEPINAAQMRFINRCMAQLDAVYEIN</sequence>
<feature type="active site" description="Proton donor/acceptor" evidence="7">
    <location>
        <position position="70"/>
    </location>
</feature>
<comment type="pathway">
    <text evidence="7">Cell wall biogenesis; peptidoglycan biosynthesis.</text>
</comment>
<protein>
    <recommendedName>
        <fullName evidence="2 7">Glutamate racemase</fullName>
        <ecNumber evidence="2 7">5.1.1.3</ecNumber>
    </recommendedName>
</protein>
<dbReference type="InterPro" id="IPR018187">
    <property type="entry name" value="Asp/Glu_racemase_AS_1"/>
</dbReference>
<feature type="binding site" evidence="7">
    <location>
        <begin position="7"/>
        <end position="8"/>
    </location>
    <ligand>
        <name>substrate</name>
    </ligand>
</feature>
<dbReference type="GO" id="GO:0071555">
    <property type="term" value="P:cell wall organization"/>
    <property type="evidence" value="ECO:0007669"/>
    <property type="project" value="UniProtKB-KW"/>
</dbReference>
<evidence type="ECO:0000313" key="8">
    <source>
        <dbReference type="EMBL" id="HIU58330.1"/>
    </source>
</evidence>
<dbReference type="InterPro" id="IPR015942">
    <property type="entry name" value="Asp/Glu/hydantoin_racemase"/>
</dbReference>
<comment type="caution">
    <text evidence="8">The sequence shown here is derived from an EMBL/GenBank/DDBJ whole genome shotgun (WGS) entry which is preliminary data.</text>
</comment>
<dbReference type="GO" id="GO:0008360">
    <property type="term" value="P:regulation of cell shape"/>
    <property type="evidence" value="ECO:0007669"/>
    <property type="project" value="UniProtKB-KW"/>
</dbReference>